<feature type="region of interest" description="Disordered" evidence="1">
    <location>
        <begin position="52"/>
        <end position="74"/>
    </location>
</feature>
<proteinExistence type="predicted"/>
<evidence type="ECO:0000256" key="1">
    <source>
        <dbReference type="SAM" id="MobiDB-lite"/>
    </source>
</evidence>
<evidence type="ECO:0000313" key="3">
    <source>
        <dbReference type="Proteomes" id="UP000807309"/>
    </source>
</evidence>
<dbReference type="RefSeq" id="WP_195035315.1">
    <property type="nucleotide sequence ID" value="NZ_JADLRE010000022.1"/>
</dbReference>
<dbReference type="EMBL" id="JADLRE010000022">
    <property type="protein sequence ID" value="MBF6228404.1"/>
    <property type="molecule type" value="Genomic_DNA"/>
</dbReference>
<dbReference type="Proteomes" id="UP000807309">
    <property type="component" value="Unassembled WGS sequence"/>
</dbReference>
<keyword evidence="3" id="KW-1185">Reference proteome</keyword>
<accession>A0ABS0CII6</accession>
<sequence>MRTQATECLRVAETASPLTSSSGGCTEHSPRKAIPTLPDDVVARLLGSSVVEHAVPGPPPLSGEEGDASHTAAA</sequence>
<reference evidence="2 3" key="1">
    <citation type="submission" date="2020-10" db="EMBL/GenBank/DDBJ databases">
        <title>Identification of Nocardia species via Next-generation sequencing and recognition of intraspecies genetic diversity.</title>
        <authorList>
            <person name="Li P."/>
            <person name="Li P."/>
            <person name="Lu B."/>
        </authorList>
    </citation>
    <scope>NUCLEOTIDE SEQUENCE [LARGE SCALE GENOMIC DNA]</scope>
    <source>
        <strain evidence="2 3">N-11</strain>
    </source>
</reference>
<dbReference type="PROSITE" id="PS51257">
    <property type="entry name" value="PROKAR_LIPOPROTEIN"/>
    <property type="match status" value="1"/>
</dbReference>
<protein>
    <submittedName>
        <fullName evidence="2">Uncharacterized protein</fullName>
    </submittedName>
</protein>
<organism evidence="2 3">
    <name type="scientific">Nocardia abscessus</name>
    <dbReference type="NCBI Taxonomy" id="120957"/>
    <lineage>
        <taxon>Bacteria</taxon>
        <taxon>Bacillati</taxon>
        <taxon>Actinomycetota</taxon>
        <taxon>Actinomycetes</taxon>
        <taxon>Mycobacteriales</taxon>
        <taxon>Nocardiaceae</taxon>
        <taxon>Nocardia</taxon>
    </lineage>
</organism>
<feature type="region of interest" description="Disordered" evidence="1">
    <location>
        <begin position="14"/>
        <end position="36"/>
    </location>
</feature>
<evidence type="ECO:0000313" key="2">
    <source>
        <dbReference type="EMBL" id="MBF6228404.1"/>
    </source>
</evidence>
<gene>
    <name evidence="2" type="ORF">IU470_25245</name>
</gene>
<name>A0ABS0CII6_9NOCA</name>
<comment type="caution">
    <text evidence="2">The sequence shown here is derived from an EMBL/GenBank/DDBJ whole genome shotgun (WGS) entry which is preliminary data.</text>
</comment>